<dbReference type="Proteomes" id="UP000775213">
    <property type="component" value="Unassembled WGS sequence"/>
</dbReference>
<evidence type="ECO:0000313" key="2">
    <source>
        <dbReference type="EMBL" id="KAH0456554.1"/>
    </source>
</evidence>
<feature type="compositionally biased region" description="Basic residues" evidence="1">
    <location>
        <begin position="50"/>
        <end position="60"/>
    </location>
</feature>
<sequence length="101" mass="11261">MGEDLLGFWWLTRPVSRSSRGGEGGHLGARCTCFRRGSSSRIRKPDNRNRLPRRSGMRRWTRSDEGSAGKRTHRRVGRGCRVGKSRTPPRPGGEGSGRLDG</sequence>
<feature type="compositionally biased region" description="Basic residues" evidence="1">
    <location>
        <begin position="70"/>
        <end position="84"/>
    </location>
</feature>
<proteinExistence type="predicted"/>
<feature type="compositionally biased region" description="Gly residues" evidence="1">
    <location>
        <begin position="92"/>
        <end position="101"/>
    </location>
</feature>
<comment type="caution">
    <text evidence="2">The sequence shown here is derived from an EMBL/GenBank/DDBJ whole genome shotgun (WGS) entry which is preliminary data.</text>
</comment>
<gene>
    <name evidence="2" type="ORF">IEQ34_014461</name>
</gene>
<reference evidence="2 3" key="1">
    <citation type="journal article" date="2021" name="Hortic Res">
        <title>Chromosome-scale assembly of the Dendrobium chrysotoxum genome enhances the understanding of orchid evolution.</title>
        <authorList>
            <person name="Zhang Y."/>
            <person name="Zhang G.Q."/>
            <person name="Zhang D."/>
            <person name="Liu X.D."/>
            <person name="Xu X.Y."/>
            <person name="Sun W.H."/>
            <person name="Yu X."/>
            <person name="Zhu X."/>
            <person name="Wang Z.W."/>
            <person name="Zhao X."/>
            <person name="Zhong W.Y."/>
            <person name="Chen H."/>
            <person name="Yin W.L."/>
            <person name="Huang T."/>
            <person name="Niu S.C."/>
            <person name="Liu Z.J."/>
        </authorList>
    </citation>
    <scope>NUCLEOTIDE SEQUENCE [LARGE SCALE GENOMIC DNA]</scope>
    <source>
        <strain evidence="2">Lindl</strain>
    </source>
</reference>
<evidence type="ECO:0000313" key="3">
    <source>
        <dbReference type="Proteomes" id="UP000775213"/>
    </source>
</evidence>
<keyword evidence="3" id="KW-1185">Reference proteome</keyword>
<dbReference type="AlphaFoldDB" id="A0AAV7G3X5"/>
<evidence type="ECO:0000256" key="1">
    <source>
        <dbReference type="SAM" id="MobiDB-lite"/>
    </source>
</evidence>
<dbReference type="EMBL" id="JAGFBR010000013">
    <property type="protein sequence ID" value="KAH0456554.1"/>
    <property type="molecule type" value="Genomic_DNA"/>
</dbReference>
<organism evidence="2 3">
    <name type="scientific">Dendrobium chrysotoxum</name>
    <name type="common">Orchid</name>
    <dbReference type="NCBI Taxonomy" id="161865"/>
    <lineage>
        <taxon>Eukaryota</taxon>
        <taxon>Viridiplantae</taxon>
        <taxon>Streptophyta</taxon>
        <taxon>Embryophyta</taxon>
        <taxon>Tracheophyta</taxon>
        <taxon>Spermatophyta</taxon>
        <taxon>Magnoliopsida</taxon>
        <taxon>Liliopsida</taxon>
        <taxon>Asparagales</taxon>
        <taxon>Orchidaceae</taxon>
        <taxon>Epidendroideae</taxon>
        <taxon>Malaxideae</taxon>
        <taxon>Dendrobiinae</taxon>
        <taxon>Dendrobium</taxon>
    </lineage>
</organism>
<name>A0AAV7G3X5_DENCH</name>
<protein>
    <submittedName>
        <fullName evidence="2">Uncharacterized protein</fullName>
    </submittedName>
</protein>
<feature type="region of interest" description="Disordered" evidence="1">
    <location>
        <begin position="38"/>
        <end position="101"/>
    </location>
</feature>
<accession>A0AAV7G3X5</accession>